<evidence type="ECO:0000256" key="2">
    <source>
        <dbReference type="ARBA" id="ARBA00022723"/>
    </source>
</evidence>
<dbReference type="GO" id="GO:0005506">
    <property type="term" value="F:iron ion binding"/>
    <property type="evidence" value="ECO:0007669"/>
    <property type="project" value="TreeGrafter"/>
</dbReference>
<reference evidence="4 5" key="1">
    <citation type="submission" date="2016-12" db="EMBL/GenBank/DDBJ databases">
        <title>Discovery of methanogenic haloarchaea.</title>
        <authorList>
            <person name="Sorokin D.Y."/>
            <person name="Makarova K.S."/>
            <person name="Abbas B."/>
            <person name="Ferrer M."/>
            <person name="Golyshin P.N."/>
        </authorList>
    </citation>
    <scope>NUCLEOTIDE SEQUENCE [LARGE SCALE GENOMIC DNA]</scope>
    <source>
        <strain evidence="4">AMET1</strain>
    </source>
</reference>
<dbReference type="GO" id="GO:0070025">
    <property type="term" value="F:carbon monoxide binding"/>
    <property type="evidence" value="ECO:0007669"/>
    <property type="project" value="TreeGrafter"/>
</dbReference>
<evidence type="ECO:0000256" key="3">
    <source>
        <dbReference type="ARBA" id="ARBA00023004"/>
    </source>
</evidence>
<comment type="caution">
    <text evidence="4">The sequence shown here is derived from an EMBL/GenBank/DDBJ whole genome shotgun (WGS) entry which is preliminary data.</text>
</comment>
<dbReference type="InterPro" id="IPR042244">
    <property type="entry name" value="HypD_2_sf"/>
</dbReference>
<dbReference type="Proteomes" id="UP000195137">
    <property type="component" value="Unassembled WGS sequence"/>
</dbReference>
<evidence type="ECO:0000313" key="4">
    <source>
        <dbReference type="EMBL" id="OUJ18940.1"/>
    </source>
</evidence>
<gene>
    <name evidence="4" type="ORF">AMET1_0591</name>
</gene>
<comment type="similarity">
    <text evidence="1">Belongs to the HypD family.</text>
</comment>
<dbReference type="RefSeq" id="WP_086636994.1">
    <property type="nucleotide sequence ID" value="NZ_MRZU01000003.1"/>
</dbReference>
<dbReference type="GO" id="GO:0051539">
    <property type="term" value="F:4 iron, 4 sulfur cluster binding"/>
    <property type="evidence" value="ECO:0007669"/>
    <property type="project" value="TreeGrafter"/>
</dbReference>
<keyword evidence="2" id="KW-0479">Metal-binding</keyword>
<dbReference type="PIRSF" id="PIRSF005622">
    <property type="entry name" value="Hydrgn_mat_hypD"/>
    <property type="match status" value="1"/>
</dbReference>
<keyword evidence="3" id="KW-0408">Iron</keyword>
<dbReference type="InterPro" id="IPR002780">
    <property type="entry name" value="Hyd_form_HypD"/>
</dbReference>
<protein>
    <submittedName>
        <fullName evidence="4">Hydrogenase maturation factor HypD</fullName>
    </submittedName>
</protein>
<dbReference type="Pfam" id="PF01924">
    <property type="entry name" value="HypD"/>
    <property type="match status" value="1"/>
</dbReference>
<dbReference type="AlphaFoldDB" id="A0A1Y3GCH4"/>
<evidence type="ECO:0000313" key="5">
    <source>
        <dbReference type="Proteomes" id="UP000195137"/>
    </source>
</evidence>
<organism evidence="4 5">
    <name type="scientific">Methanonatronarchaeum thermophilum</name>
    <dbReference type="NCBI Taxonomy" id="1927129"/>
    <lineage>
        <taxon>Archaea</taxon>
        <taxon>Methanobacteriati</taxon>
        <taxon>Methanobacteriota</taxon>
        <taxon>Methanonatronarchaeia</taxon>
        <taxon>Methanonatronarchaeales</taxon>
        <taxon>Methanonatronarchaeaceae</taxon>
        <taxon>Methanonatronarchaeum</taxon>
    </lineage>
</organism>
<dbReference type="Gene3D" id="6.10.20.100">
    <property type="match status" value="1"/>
</dbReference>
<accession>A0A1Y3GCH4</accession>
<dbReference type="PANTHER" id="PTHR30149">
    <property type="entry name" value="HYDROGENASE PROTEIN ASSEMBLY PROTEIN HYPD"/>
    <property type="match status" value="1"/>
</dbReference>
<dbReference type="GO" id="GO:0051604">
    <property type="term" value="P:protein maturation"/>
    <property type="evidence" value="ECO:0007669"/>
    <property type="project" value="TreeGrafter"/>
</dbReference>
<name>A0A1Y3GCH4_9EURY</name>
<dbReference type="PANTHER" id="PTHR30149:SF0">
    <property type="entry name" value="HYDROGENASE MATURATION FACTOR HYPD"/>
    <property type="match status" value="1"/>
</dbReference>
<dbReference type="NCBIfam" id="TIGR00075">
    <property type="entry name" value="hypD"/>
    <property type="match status" value="1"/>
</dbReference>
<dbReference type="Gene3D" id="3.40.50.11740">
    <property type="entry name" value="HypD, alpha/beta domain 2"/>
    <property type="match status" value="2"/>
</dbReference>
<dbReference type="OrthoDB" id="372075at2157"/>
<evidence type="ECO:0000256" key="1">
    <source>
        <dbReference type="ARBA" id="ARBA00007888"/>
    </source>
</evidence>
<proteinExistence type="inferred from homology"/>
<sequence length="358" mass="39442">MDSKKELAKSFSNKIDDKCPKDGLKALHVCGTHEQSILKHGLRSIIPGRLELKMGPGCPVCVTPAKEIDEAIWLAENDVTIATFGDMLRVPGTDKSLFDARSKGHDVRMVYSIEEAIKISNEVDEVVFFGIGFETTAPSNAAAVLNGLPNNFSILTSHRLIPPAMEALLNIEGVDFDGFIAPGHVSTIIGTKSYNVFSQKYGMPVVVSGFEALDILYALLKLTEQVDANTSKVENAYERAVNEEGNPKALEMLDKVFKTIDADWRGIGTIPGSGLEIKDEYSRYDARVKYDIDIEDSRDIHPGCMCHLILTARGKPTDCSLFAKECTPQDPRGPCMVSREGECNIWYKYGGKDRESKD</sequence>
<dbReference type="InterPro" id="IPR042243">
    <property type="entry name" value="HypD_1"/>
</dbReference>
<dbReference type="EMBL" id="MRZU01000003">
    <property type="protein sequence ID" value="OUJ18940.1"/>
    <property type="molecule type" value="Genomic_DNA"/>
</dbReference>
<keyword evidence="5" id="KW-1185">Reference proteome</keyword>